<evidence type="ECO:0000313" key="6">
    <source>
        <dbReference type="Proteomes" id="UP000546126"/>
    </source>
</evidence>
<dbReference type="SUPFAM" id="SSF46894">
    <property type="entry name" value="C-terminal effector domain of the bipartite response regulators"/>
    <property type="match status" value="1"/>
</dbReference>
<dbReference type="SUPFAM" id="SSF48452">
    <property type="entry name" value="TPR-like"/>
    <property type="match status" value="2"/>
</dbReference>
<dbReference type="InterPro" id="IPR011990">
    <property type="entry name" value="TPR-like_helical_dom_sf"/>
</dbReference>
<dbReference type="SUPFAM" id="SSF52540">
    <property type="entry name" value="P-loop containing nucleoside triphosphate hydrolases"/>
    <property type="match status" value="1"/>
</dbReference>
<dbReference type="InterPro" id="IPR041664">
    <property type="entry name" value="AAA_16"/>
</dbReference>
<evidence type="ECO:0000313" key="5">
    <source>
        <dbReference type="EMBL" id="NUW44060.1"/>
    </source>
</evidence>
<dbReference type="GO" id="GO:0006355">
    <property type="term" value="P:regulation of DNA-templated transcription"/>
    <property type="evidence" value="ECO:0007669"/>
    <property type="project" value="InterPro"/>
</dbReference>
<evidence type="ECO:0000256" key="2">
    <source>
        <dbReference type="ARBA" id="ARBA00022840"/>
    </source>
</evidence>
<keyword evidence="1" id="KW-0547">Nucleotide-binding</keyword>
<dbReference type="Pfam" id="PF13191">
    <property type="entry name" value="AAA_16"/>
    <property type="match status" value="1"/>
</dbReference>
<dbReference type="Pfam" id="PF00196">
    <property type="entry name" value="GerE"/>
    <property type="match status" value="1"/>
</dbReference>
<dbReference type="SMART" id="SM00421">
    <property type="entry name" value="HTH_LUXR"/>
    <property type="match status" value="1"/>
</dbReference>
<dbReference type="PANTHER" id="PTHR16305:SF35">
    <property type="entry name" value="TRANSCRIPTIONAL ACTIVATOR DOMAIN"/>
    <property type="match status" value="1"/>
</dbReference>
<dbReference type="GO" id="GO:0005737">
    <property type="term" value="C:cytoplasm"/>
    <property type="evidence" value="ECO:0007669"/>
    <property type="project" value="TreeGrafter"/>
</dbReference>
<proteinExistence type="predicted"/>
<feature type="domain" description="HTH luxR-type" evidence="4">
    <location>
        <begin position="853"/>
        <end position="915"/>
    </location>
</feature>
<keyword evidence="2" id="KW-0067">ATP-binding</keyword>
<dbReference type="EMBL" id="JABWGO010000008">
    <property type="protein sequence ID" value="NUW44060.1"/>
    <property type="molecule type" value="Genomic_DNA"/>
</dbReference>
<evidence type="ECO:0000256" key="3">
    <source>
        <dbReference type="SAM" id="MobiDB-lite"/>
    </source>
</evidence>
<dbReference type="InterPro" id="IPR036388">
    <property type="entry name" value="WH-like_DNA-bd_sf"/>
</dbReference>
<dbReference type="CDD" id="cd06170">
    <property type="entry name" value="LuxR_C_like"/>
    <property type="match status" value="1"/>
</dbReference>
<comment type="caution">
    <text evidence="5">The sequence shown here is derived from an EMBL/GenBank/DDBJ whole genome shotgun (WGS) entry which is preliminary data.</text>
</comment>
<dbReference type="RefSeq" id="WP_175603577.1">
    <property type="nucleotide sequence ID" value="NZ_JABWGO010000008.1"/>
</dbReference>
<dbReference type="PROSITE" id="PS00622">
    <property type="entry name" value="HTH_LUXR_1"/>
    <property type="match status" value="1"/>
</dbReference>
<name>A0A7Y6MEK1_9ACTN</name>
<feature type="region of interest" description="Disordered" evidence="3">
    <location>
        <begin position="375"/>
        <end position="394"/>
    </location>
</feature>
<dbReference type="GO" id="GO:0003677">
    <property type="term" value="F:DNA binding"/>
    <property type="evidence" value="ECO:0007669"/>
    <property type="project" value="InterPro"/>
</dbReference>
<dbReference type="Gene3D" id="1.10.10.10">
    <property type="entry name" value="Winged helix-like DNA-binding domain superfamily/Winged helix DNA-binding domain"/>
    <property type="match status" value="1"/>
</dbReference>
<dbReference type="AlphaFoldDB" id="A0A7Y6MEK1"/>
<gene>
    <name evidence="5" type="ORF">HT134_28635</name>
</gene>
<accession>A0A7Y6MEK1</accession>
<dbReference type="PROSITE" id="PS50043">
    <property type="entry name" value="HTH_LUXR_2"/>
    <property type="match status" value="1"/>
</dbReference>
<sequence length="915" mass="96858">MSAPRPATRPPAALCGRAEEEDAVRRILDRARHDDGGALALLGPPGIGKTAVLDLAVTLAGGFTVLRARGVPQETRLALAGLHALLWPVADRVGARVLRRALSLGVAGGGLALRAAFLEFLRELATVEPVLVCVDDAHLLDEDSRGVLSFAARRLAGERIAVLFAAREDAGLPDDVPARVLAPLDRTASRALADGLLPGRLSDDLHACLDRVARGNPLALRELVESLTPDQVAGLAAPPDRVPAGGRLHRAHAGRLACLPADTRFVLLLLAAHPPLDTATLIRAAEPADAPAVLVPAERAGVVRAEGERYVFADDMVRDVAYAEAPLTRRRDAHRLLAGLFGQGHDRLAGAWHRAAALDGPPERLAAELAAAASAVPHGAHPGGRPGSHPGPSLAFERAAELTGHPERRAEWLAAAAHHAWTAGDPRRAASLLSRLRGPVVPETSRARAELMRGRLELISGPAGSACGKLLAAAAHLLEGDRDAGVKALVHAAEASYRAGDLRTFLAIAGQAAVLRRADDCPAAQLMFEYLDGMAATFSGRHEDAAAPLRRVVELAPAVRSPTKLAWACVASLLLGEDAAALELSSRAVDTARRRGAVSVMPRLLEAMIQAHLSLGHYSSVAAHAAEGLRLARSSGQLNTAAQHLAWLALTAAVQGDAQSCRDHAHAAIDLADVNGLGITTTLGNWALAHLDLAAGRPADAAARLRGHRGNDHVVIRVMASPQFVEAAARTGDVERAGAALRVLDRWAGSTRSADRLALVARCRALLASPAEADELFQEALELHRQGLCRFETARTQLLYGGALRRQRRPGAAREHLHGALETFQRFGARLWAERAREELRASGETVAPARSAGAPEQVLTAQQLQIARLVAEGATNREVAARLFLSPRTIDHHLRNVFVRLGVRSRVELARLLA</sequence>
<dbReference type="InterPro" id="IPR027417">
    <property type="entry name" value="P-loop_NTPase"/>
</dbReference>
<dbReference type="Proteomes" id="UP000546126">
    <property type="component" value="Unassembled WGS sequence"/>
</dbReference>
<dbReference type="PANTHER" id="PTHR16305">
    <property type="entry name" value="TESTICULAR SOLUBLE ADENYLYL CYCLASE"/>
    <property type="match status" value="1"/>
</dbReference>
<protein>
    <submittedName>
        <fullName evidence="5">AAA family ATPase</fullName>
    </submittedName>
</protein>
<dbReference type="InterPro" id="IPR003593">
    <property type="entry name" value="AAA+_ATPase"/>
</dbReference>
<dbReference type="GO" id="GO:0005524">
    <property type="term" value="F:ATP binding"/>
    <property type="evidence" value="ECO:0007669"/>
    <property type="project" value="UniProtKB-KW"/>
</dbReference>
<dbReference type="SMART" id="SM00382">
    <property type="entry name" value="AAA"/>
    <property type="match status" value="1"/>
</dbReference>
<dbReference type="GO" id="GO:0004016">
    <property type="term" value="F:adenylate cyclase activity"/>
    <property type="evidence" value="ECO:0007669"/>
    <property type="project" value="TreeGrafter"/>
</dbReference>
<keyword evidence="6" id="KW-1185">Reference proteome</keyword>
<evidence type="ECO:0000259" key="4">
    <source>
        <dbReference type="PROSITE" id="PS50043"/>
    </source>
</evidence>
<evidence type="ECO:0000256" key="1">
    <source>
        <dbReference type="ARBA" id="ARBA00022741"/>
    </source>
</evidence>
<dbReference type="InterPro" id="IPR016032">
    <property type="entry name" value="Sig_transdc_resp-reg_C-effctor"/>
</dbReference>
<dbReference type="PRINTS" id="PR00038">
    <property type="entry name" value="HTHLUXR"/>
</dbReference>
<dbReference type="Gene3D" id="1.25.40.10">
    <property type="entry name" value="Tetratricopeptide repeat domain"/>
    <property type="match status" value="1"/>
</dbReference>
<organism evidence="5 6">
    <name type="scientific">Nonomuraea rhodomycinica</name>
    <dbReference type="NCBI Taxonomy" id="1712872"/>
    <lineage>
        <taxon>Bacteria</taxon>
        <taxon>Bacillati</taxon>
        <taxon>Actinomycetota</taxon>
        <taxon>Actinomycetes</taxon>
        <taxon>Streptosporangiales</taxon>
        <taxon>Streptosporangiaceae</taxon>
        <taxon>Nonomuraea</taxon>
    </lineage>
</organism>
<reference evidence="5 6" key="1">
    <citation type="submission" date="2020-06" db="EMBL/GenBank/DDBJ databases">
        <authorList>
            <person name="Chanama M."/>
        </authorList>
    </citation>
    <scope>NUCLEOTIDE SEQUENCE [LARGE SCALE GENOMIC DNA]</scope>
    <source>
        <strain evidence="5 6">TBRC6557</strain>
    </source>
</reference>
<dbReference type="InterPro" id="IPR000792">
    <property type="entry name" value="Tscrpt_reg_LuxR_C"/>
</dbReference>